<reference evidence="4" key="1">
    <citation type="submission" date="2020-09" db="EMBL/GenBank/DDBJ databases">
        <title>A novel bacterium of genus Hazenella, isolated from South China Sea.</title>
        <authorList>
            <person name="Huang H."/>
            <person name="Mo K."/>
            <person name="Hu Y."/>
        </authorList>
    </citation>
    <scope>NUCLEOTIDE SEQUENCE</scope>
    <source>
        <strain evidence="4">IB182357</strain>
    </source>
</reference>
<proteinExistence type="predicted"/>
<feature type="compositionally biased region" description="Low complexity" evidence="1">
    <location>
        <begin position="41"/>
        <end position="63"/>
    </location>
</feature>
<comment type="caution">
    <text evidence="4">The sequence shown here is derived from an EMBL/GenBank/DDBJ whole genome shotgun (WGS) entry which is preliminary data.</text>
</comment>
<name>A0A926NG23_9BACL</name>
<dbReference type="RefSeq" id="WP_191142221.1">
    <property type="nucleotide sequence ID" value="NZ_JACXAH010000015.1"/>
</dbReference>
<dbReference type="Pfam" id="PF10517">
    <property type="entry name" value="DM13"/>
    <property type="match status" value="1"/>
</dbReference>
<keyword evidence="2" id="KW-0812">Transmembrane</keyword>
<keyword evidence="2" id="KW-1133">Transmembrane helix</keyword>
<gene>
    <name evidence="4" type="ORF">IC620_11130</name>
</gene>
<evidence type="ECO:0000259" key="3">
    <source>
        <dbReference type="PROSITE" id="PS51549"/>
    </source>
</evidence>
<dbReference type="PROSITE" id="PS51549">
    <property type="entry name" value="DM13"/>
    <property type="match status" value="1"/>
</dbReference>
<dbReference type="AlphaFoldDB" id="A0A926NG23"/>
<evidence type="ECO:0000313" key="5">
    <source>
        <dbReference type="Proteomes" id="UP000661691"/>
    </source>
</evidence>
<evidence type="ECO:0000256" key="1">
    <source>
        <dbReference type="SAM" id="MobiDB-lite"/>
    </source>
</evidence>
<protein>
    <submittedName>
        <fullName evidence="4">DM13 domain-containing protein</fullName>
    </submittedName>
</protein>
<dbReference type="EMBL" id="JACXAH010000015">
    <property type="protein sequence ID" value="MBD1372909.1"/>
    <property type="molecule type" value="Genomic_DNA"/>
</dbReference>
<keyword evidence="2" id="KW-0472">Membrane</keyword>
<dbReference type="InterPro" id="IPR019545">
    <property type="entry name" value="DM13_domain"/>
</dbReference>
<evidence type="ECO:0000313" key="4">
    <source>
        <dbReference type="EMBL" id="MBD1372909.1"/>
    </source>
</evidence>
<organism evidence="4 5">
    <name type="scientific">Polycladospora coralii</name>
    <dbReference type="NCBI Taxonomy" id="2771432"/>
    <lineage>
        <taxon>Bacteria</taxon>
        <taxon>Bacillati</taxon>
        <taxon>Bacillota</taxon>
        <taxon>Bacilli</taxon>
        <taxon>Bacillales</taxon>
        <taxon>Thermoactinomycetaceae</taxon>
        <taxon>Polycladospora</taxon>
    </lineage>
</organism>
<keyword evidence="5" id="KW-1185">Reference proteome</keyword>
<accession>A0A926NG23</accession>
<feature type="transmembrane region" description="Helical" evidence="2">
    <location>
        <begin position="6"/>
        <end position="23"/>
    </location>
</feature>
<feature type="domain" description="DM13" evidence="3">
    <location>
        <begin position="69"/>
        <end position="176"/>
    </location>
</feature>
<evidence type="ECO:0000256" key="2">
    <source>
        <dbReference type="SAM" id="Phobius"/>
    </source>
</evidence>
<dbReference type="Proteomes" id="UP000661691">
    <property type="component" value="Unassembled WGS sequence"/>
</dbReference>
<feature type="region of interest" description="Disordered" evidence="1">
    <location>
        <begin position="39"/>
        <end position="63"/>
    </location>
</feature>
<sequence length="176" mass="20084">MTKKKWIICGLILITLLGLWLILRPETRILNKQVDEKFPRSESQSQSQPQQSQTSSNESTEEPQMLYQGTFQKGDSSHDGQGMATIYQMPNGKRILRFTQFETDNGPDVKIYLVALPEIKKSTDISKDNYISLGKMKGNQGDQNYEIPDHVDLDTFRSVSIWCERFSVNFASASLK</sequence>